<keyword evidence="2" id="KW-1185">Reference proteome</keyword>
<comment type="caution">
    <text evidence="1">The sequence shown here is derived from an EMBL/GenBank/DDBJ whole genome shotgun (WGS) entry which is preliminary data.</text>
</comment>
<dbReference type="Proteomes" id="UP001367508">
    <property type="component" value="Unassembled WGS sequence"/>
</dbReference>
<accession>A0AAN9MA22</accession>
<organism evidence="1 2">
    <name type="scientific">Canavalia gladiata</name>
    <name type="common">Sword bean</name>
    <name type="synonym">Dolichos gladiatus</name>
    <dbReference type="NCBI Taxonomy" id="3824"/>
    <lineage>
        <taxon>Eukaryota</taxon>
        <taxon>Viridiplantae</taxon>
        <taxon>Streptophyta</taxon>
        <taxon>Embryophyta</taxon>
        <taxon>Tracheophyta</taxon>
        <taxon>Spermatophyta</taxon>
        <taxon>Magnoliopsida</taxon>
        <taxon>eudicotyledons</taxon>
        <taxon>Gunneridae</taxon>
        <taxon>Pentapetalae</taxon>
        <taxon>rosids</taxon>
        <taxon>fabids</taxon>
        <taxon>Fabales</taxon>
        <taxon>Fabaceae</taxon>
        <taxon>Papilionoideae</taxon>
        <taxon>50 kb inversion clade</taxon>
        <taxon>NPAAA clade</taxon>
        <taxon>indigoferoid/millettioid clade</taxon>
        <taxon>Phaseoleae</taxon>
        <taxon>Canavalia</taxon>
    </lineage>
</organism>
<sequence length="75" mass="8614">MGRSSFHQNMNAMNLPALLFHYNSRLITLENLVLRYVKNDTELLHNGAGSYQALDSCSGNVYTECDYLWLRMLNA</sequence>
<dbReference type="EMBL" id="JAYMYQ010000002">
    <property type="protein sequence ID" value="KAK7351030.1"/>
    <property type="molecule type" value="Genomic_DNA"/>
</dbReference>
<proteinExistence type="predicted"/>
<gene>
    <name evidence="1" type="ORF">VNO77_10160</name>
</gene>
<name>A0AAN9MA22_CANGL</name>
<reference evidence="1 2" key="1">
    <citation type="submission" date="2024-01" db="EMBL/GenBank/DDBJ databases">
        <title>The genomes of 5 underutilized Papilionoideae crops provide insights into root nodulation and disease resistanc.</title>
        <authorList>
            <person name="Jiang F."/>
        </authorList>
    </citation>
    <scope>NUCLEOTIDE SEQUENCE [LARGE SCALE GENOMIC DNA]</scope>
    <source>
        <strain evidence="1">LVBAO_FW01</strain>
        <tissue evidence="1">Leaves</tissue>
    </source>
</reference>
<dbReference type="AlphaFoldDB" id="A0AAN9MA22"/>
<evidence type="ECO:0000313" key="2">
    <source>
        <dbReference type="Proteomes" id="UP001367508"/>
    </source>
</evidence>
<evidence type="ECO:0000313" key="1">
    <source>
        <dbReference type="EMBL" id="KAK7351030.1"/>
    </source>
</evidence>
<protein>
    <submittedName>
        <fullName evidence="1">Uncharacterized protein</fullName>
    </submittedName>
</protein>